<dbReference type="AlphaFoldDB" id="A0A6C0CM17"/>
<reference evidence="2" key="1">
    <citation type="journal article" date="2020" name="Nature">
        <title>Giant virus diversity and host interactions through global metagenomics.</title>
        <authorList>
            <person name="Schulz F."/>
            <person name="Roux S."/>
            <person name="Paez-Espino D."/>
            <person name="Jungbluth S."/>
            <person name="Walsh D.A."/>
            <person name="Denef V.J."/>
            <person name="McMahon K.D."/>
            <person name="Konstantinidis K.T."/>
            <person name="Eloe-Fadrosh E.A."/>
            <person name="Kyrpides N.C."/>
            <person name="Woyke T."/>
        </authorList>
    </citation>
    <scope>NUCLEOTIDE SEQUENCE</scope>
    <source>
        <strain evidence="2">GVMAG-M-3300021375-17</strain>
    </source>
</reference>
<accession>A0A6C0CM17</accession>
<sequence>MDSQTEELKQIIKDLKEDKRKMKQHIKDLRESNIKMKQELKERKNKSNPTRKQSVIHTKLYILSSDLYEFIEKNMNQKMRRTEIDPLTGFEKKRTFQYMGIMRIIIDYMKNNFENEGSLLKSSLKYDPDLYSLLKIDETEKITFLKQSYIFKKLEENGHIVSVEYF</sequence>
<feature type="region of interest" description="Disordered" evidence="1">
    <location>
        <begin position="28"/>
        <end position="51"/>
    </location>
</feature>
<evidence type="ECO:0000256" key="1">
    <source>
        <dbReference type="SAM" id="MobiDB-lite"/>
    </source>
</evidence>
<proteinExistence type="predicted"/>
<evidence type="ECO:0000313" key="2">
    <source>
        <dbReference type="EMBL" id="QHT05267.1"/>
    </source>
</evidence>
<feature type="compositionally biased region" description="Basic and acidic residues" evidence="1">
    <location>
        <begin position="28"/>
        <end position="42"/>
    </location>
</feature>
<protein>
    <submittedName>
        <fullName evidence="2">Uncharacterized protein</fullName>
    </submittedName>
</protein>
<organism evidence="2">
    <name type="scientific">viral metagenome</name>
    <dbReference type="NCBI Taxonomy" id="1070528"/>
    <lineage>
        <taxon>unclassified sequences</taxon>
        <taxon>metagenomes</taxon>
        <taxon>organismal metagenomes</taxon>
    </lineage>
</organism>
<name>A0A6C0CM17_9ZZZZ</name>
<dbReference type="EMBL" id="MN739452">
    <property type="protein sequence ID" value="QHT05267.1"/>
    <property type="molecule type" value="Genomic_DNA"/>
</dbReference>